<dbReference type="SUPFAM" id="SSF47240">
    <property type="entry name" value="Ferritin-like"/>
    <property type="match status" value="1"/>
</dbReference>
<dbReference type="AlphaFoldDB" id="A0A934R263"/>
<sequence>MDQQLERYLNDHLAGSSGAILMIQNFAETVEHPEARDFFIKLKQDVENDRELLKRLLETAGMRSSTVLNVAGDLTARVGFLKLMWEGFEPGKLGLFEGLEMLALGVQGKRLLWLALQEISAWYPEWSDVDFRELELEAIKQRDGVEFWRIEAARDALPDIDRRTRALEKVG</sequence>
<name>A0A934R263_9BACT</name>
<accession>A0A934R263</accession>
<keyword evidence="2" id="KW-1185">Reference proteome</keyword>
<comment type="caution">
    <text evidence="1">The sequence shown here is derived from an EMBL/GenBank/DDBJ whole genome shotgun (WGS) entry which is preliminary data.</text>
</comment>
<gene>
    <name evidence="1" type="ORF">JIN84_15470</name>
</gene>
<proteinExistence type="predicted"/>
<evidence type="ECO:0008006" key="3">
    <source>
        <dbReference type="Google" id="ProtNLM"/>
    </source>
</evidence>
<dbReference type="InterPro" id="IPR009078">
    <property type="entry name" value="Ferritin-like_SF"/>
</dbReference>
<organism evidence="1 2">
    <name type="scientific">Luteolibacter yonseiensis</name>
    <dbReference type="NCBI Taxonomy" id="1144680"/>
    <lineage>
        <taxon>Bacteria</taxon>
        <taxon>Pseudomonadati</taxon>
        <taxon>Verrucomicrobiota</taxon>
        <taxon>Verrucomicrobiia</taxon>
        <taxon>Verrucomicrobiales</taxon>
        <taxon>Verrucomicrobiaceae</taxon>
        <taxon>Luteolibacter</taxon>
    </lineage>
</organism>
<dbReference type="EMBL" id="JAENIK010000011">
    <property type="protein sequence ID" value="MBK1817023.1"/>
    <property type="molecule type" value="Genomic_DNA"/>
</dbReference>
<evidence type="ECO:0000313" key="1">
    <source>
        <dbReference type="EMBL" id="MBK1817023.1"/>
    </source>
</evidence>
<dbReference type="Proteomes" id="UP000600139">
    <property type="component" value="Unassembled WGS sequence"/>
</dbReference>
<dbReference type="RefSeq" id="WP_200351945.1">
    <property type="nucleotide sequence ID" value="NZ_BAABHZ010000006.1"/>
</dbReference>
<reference evidence="1" key="1">
    <citation type="submission" date="2021-01" db="EMBL/GenBank/DDBJ databases">
        <title>Modified the classification status of verrucomicrobia.</title>
        <authorList>
            <person name="Feng X."/>
        </authorList>
    </citation>
    <scope>NUCLEOTIDE SEQUENCE</scope>
    <source>
        <strain evidence="1">JCM 18052</strain>
    </source>
</reference>
<protein>
    <recommendedName>
        <fullName evidence="3">Ferritin-like domain-containing protein</fullName>
    </recommendedName>
</protein>
<evidence type="ECO:0000313" key="2">
    <source>
        <dbReference type="Proteomes" id="UP000600139"/>
    </source>
</evidence>